<keyword evidence="3" id="KW-1185">Reference proteome</keyword>
<evidence type="ECO:0000313" key="3">
    <source>
        <dbReference type="Proteomes" id="UP000320188"/>
    </source>
</evidence>
<feature type="region of interest" description="Disordered" evidence="1">
    <location>
        <begin position="1"/>
        <end position="27"/>
    </location>
</feature>
<proteinExistence type="predicted"/>
<dbReference type="KEGG" id="vg:80004554"/>
<gene>
    <name evidence="2" type="primary">82</name>
    <name evidence="2" type="ORF">PBI_CRESSIDA_82</name>
</gene>
<name>A0A514DI92_9CAUD</name>
<dbReference type="EMBL" id="MK937608">
    <property type="protein sequence ID" value="QDH93324.1"/>
    <property type="molecule type" value="Genomic_DNA"/>
</dbReference>
<evidence type="ECO:0000256" key="1">
    <source>
        <dbReference type="SAM" id="MobiDB-lite"/>
    </source>
</evidence>
<evidence type="ECO:0000313" key="2">
    <source>
        <dbReference type="EMBL" id="QDH93324.1"/>
    </source>
</evidence>
<organism evidence="2 3">
    <name type="scientific">Microbacterium phage Cressida</name>
    <dbReference type="NCBI Taxonomy" id="2591216"/>
    <lineage>
        <taxon>Viruses</taxon>
        <taxon>Duplodnaviria</taxon>
        <taxon>Heunggongvirae</taxon>
        <taxon>Uroviricota</taxon>
        <taxon>Caudoviricetes</taxon>
        <taxon>Kutznervirinae</taxon>
        <taxon>Mementomorivirus</taxon>
        <taxon>Mementomorivirus cressida</taxon>
    </lineage>
</organism>
<dbReference type="GeneID" id="80004554"/>
<reference evidence="2 3" key="1">
    <citation type="submission" date="2019-05" db="EMBL/GenBank/DDBJ databases">
        <authorList>
            <person name="Stoner T.H."/>
            <person name="Aull H.G."/>
            <person name="Divens A.M."/>
            <person name="Zack K."/>
            <person name="Garlena R.A."/>
            <person name="Russell D.A."/>
            <person name="Pope W.H."/>
            <person name="Jacobs-Sera D."/>
            <person name="Hatfull G.F."/>
        </authorList>
    </citation>
    <scope>NUCLEOTIDE SEQUENCE [LARGE SCALE GENOMIC DNA]</scope>
</reference>
<protein>
    <submittedName>
        <fullName evidence="2">RNA polymerase sigma factor</fullName>
    </submittedName>
</protein>
<accession>A0A514DI92</accession>
<dbReference type="Proteomes" id="UP000320188">
    <property type="component" value="Segment"/>
</dbReference>
<sequence>MSTRPETRTPRTPPAPGTAAAERMSEVGKAFEKRRALADRLAAQDSYIGEAVRRARAAGVTWADMARAGQVSEVAVLKASRRPEKV</sequence>
<dbReference type="RefSeq" id="YP_010750897.1">
    <property type="nucleotide sequence ID" value="NC_073363.1"/>
</dbReference>